<protein>
    <submittedName>
        <fullName evidence="2">Uncharacterized protein</fullName>
    </submittedName>
</protein>
<reference evidence="2 3" key="1">
    <citation type="journal article" date="2018" name="Nat. Ecol. Evol.">
        <title>Pezizomycetes genomes reveal the molecular basis of ectomycorrhizal truffle lifestyle.</title>
        <authorList>
            <person name="Murat C."/>
            <person name="Payen T."/>
            <person name="Noel B."/>
            <person name="Kuo A."/>
            <person name="Morin E."/>
            <person name="Chen J."/>
            <person name="Kohler A."/>
            <person name="Krizsan K."/>
            <person name="Balestrini R."/>
            <person name="Da Silva C."/>
            <person name="Montanini B."/>
            <person name="Hainaut M."/>
            <person name="Levati E."/>
            <person name="Barry K.W."/>
            <person name="Belfiori B."/>
            <person name="Cichocki N."/>
            <person name="Clum A."/>
            <person name="Dockter R.B."/>
            <person name="Fauchery L."/>
            <person name="Guy J."/>
            <person name="Iotti M."/>
            <person name="Le Tacon F."/>
            <person name="Lindquist E.A."/>
            <person name="Lipzen A."/>
            <person name="Malagnac F."/>
            <person name="Mello A."/>
            <person name="Molinier V."/>
            <person name="Miyauchi S."/>
            <person name="Poulain J."/>
            <person name="Riccioni C."/>
            <person name="Rubini A."/>
            <person name="Sitrit Y."/>
            <person name="Splivallo R."/>
            <person name="Traeger S."/>
            <person name="Wang M."/>
            <person name="Zifcakova L."/>
            <person name="Wipf D."/>
            <person name="Zambonelli A."/>
            <person name="Paolocci F."/>
            <person name="Nowrousian M."/>
            <person name="Ottonello S."/>
            <person name="Baldrian P."/>
            <person name="Spatafora J.W."/>
            <person name="Henrissat B."/>
            <person name="Nagy L.G."/>
            <person name="Aury J.M."/>
            <person name="Wincker P."/>
            <person name="Grigoriev I.V."/>
            <person name="Bonfante P."/>
            <person name="Martin F.M."/>
        </authorList>
    </citation>
    <scope>NUCLEOTIDE SEQUENCE [LARGE SCALE GENOMIC DNA]</scope>
    <source>
        <strain evidence="2 3">120613-1</strain>
    </source>
</reference>
<dbReference type="Proteomes" id="UP000276215">
    <property type="component" value="Unassembled WGS sequence"/>
</dbReference>
<evidence type="ECO:0000313" key="3">
    <source>
        <dbReference type="Proteomes" id="UP000276215"/>
    </source>
</evidence>
<dbReference type="AlphaFoldDB" id="A0A3N4J4E1"/>
<accession>A0A3N4J4E1</accession>
<evidence type="ECO:0000313" key="2">
    <source>
        <dbReference type="EMBL" id="RPA93006.1"/>
    </source>
</evidence>
<feature type="non-terminal residue" evidence="2">
    <location>
        <position position="52"/>
    </location>
</feature>
<organism evidence="2 3">
    <name type="scientific">Choiromyces venosus 120613-1</name>
    <dbReference type="NCBI Taxonomy" id="1336337"/>
    <lineage>
        <taxon>Eukaryota</taxon>
        <taxon>Fungi</taxon>
        <taxon>Dikarya</taxon>
        <taxon>Ascomycota</taxon>
        <taxon>Pezizomycotina</taxon>
        <taxon>Pezizomycetes</taxon>
        <taxon>Pezizales</taxon>
        <taxon>Tuberaceae</taxon>
        <taxon>Choiromyces</taxon>
    </lineage>
</organism>
<gene>
    <name evidence="2" type="ORF">L873DRAFT_1816761</name>
</gene>
<dbReference type="EMBL" id="ML120462">
    <property type="protein sequence ID" value="RPA93006.1"/>
    <property type="molecule type" value="Genomic_DNA"/>
</dbReference>
<keyword evidence="1" id="KW-0472">Membrane</keyword>
<keyword evidence="3" id="KW-1185">Reference proteome</keyword>
<proteinExistence type="predicted"/>
<name>A0A3N4J4E1_9PEZI</name>
<keyword evidence="1" id="KW-1133">Transmembrane helix</keyword>
<feature type="transmembrane region" description="Helical" evidence="1">
    <location>
        <begin position="25"/>
        <end position="46"/>
    </location>
</feature>
<sequence>MPTTDIFVFSFSHPLYCIVRYLTGLGFNVDVAIIWVSLFTFFSLFLRRFRLV</sequence>
<keyword evidence="1" id="KW-0812">Transmembrane</keyword>
<evidence type="ECO:0000256" key="1">
    <source>
        <dbReference type="SAM" id="Phobius"/>
    </source>
</evidence>